<feature type="domain" description="Retrovirus-related Pol polyprotein from transposon TNT 1-94-like beta-barrel" evidence="3">
    <location>
        <begin position="61"/>
        <end position="134"/>
    </location>
</feature>
<keyword evidence="1" id="KW-0378">Hydrolase</keyword>
<dbReference type="InterPro" id="IPR036397">
    <property type="entry name" value="RNaseH_sf"/>
</dbReference>
<organism evidence="4 5">
    <name type="scientific">Cajanus cajan</name>
    <name type="common">Pigeon pea</name>
    <name type="synonym">Cajanus indicus</name>
    <dbReference type="NCBI Taxonomy" id="3821"/>
    <lineage>
        <taxon>Eukaryota</taxon>
        <taxon>Viridiplantae</taxon>
        <taxon>Streptophyta</taxon>
        <taxon>Embryophyta</taxon>
        <taxon>Tracheophyta</taxon>
        <taxon>Spermatophyta</taxon>
        <taxon>Magnoliopsida</taxon>
        <taxon>eudicotyledons</taxon>
        <taxon>Gunneridae</taxon>
        <taxon>Pentapetalae</taxon>
        <taxon>rosids</taxon>
        <taxon>fabids</taxon>
        <taxon>Fabales</taxon>
        <taxon>Fabaceae</taxon>
        <taxon>Papilionoideae</taxon>
        <taxon>50 kb inversion clade</taxon>
        <taxon>NPAAA clade</taxon>
        <taxon>indigoferoid/millettioid clade</taxon>
        <taxon>Phaseoleae</taxon>
        <taxon>Cajanus</taxon>
    </lineage>
</organism>
<evidence type="ECO:0000313" key="4">
    <source>
        <dbReference type="EMBL" id="KYP74079.1"/>
    </source>
</evidence>
<feature type="domain" description="GAG-pre-integrase" evidence="2">
    <location>
        <begin position="185"/>
        <end position="245"/>
    </location>
</feature>
<dbReference type="Gene3D" id="3.30.420.10">
    <property type="entry name" value="Ribonuclease H-like superfamily/Ribonuclease H"/>
    <property type="match status" value="1"/>
</dbReference>
<dbReference type="PANTHER" id="PTHR42648">
    <property type="entry name" value="TRANSPOSASE, PUTATIVE-RELATED"/>
    <property type="match status" value="1"/>
</dbReference>
<dbReference type="GO" id="GO:0006508">
    <property type="term" value="P:proteolysis"/>
    <property type="evidence" value="ECO:0007669"/>
    <property type="project" value="UniProtKB-KW"/>
</dbReference>
<evidence type="ECO:0000313" key="5">
    <source>
        <dbReference type="Proteomes" id="UP000075243"/>
    </source>
</evidence>
<name>A0A151U420_CAJCA</name>
<dbReference type="PANTHER" id="PTHR42648:SF31">
    <property type="entry name" value="RNA-DIRECTED DNA POLYMERASE"/>
    <property type="match status" value="1"/>
</dbReference>
<gene>
    <name evidence="4" type="ORF">KK1_006747</name>
</gene>
<keyword evidence="5" id="KW-1185">Reference proteome</keyword>
<protein>
    <submittedName>
        <fullName evidence="4">Retrovirus-related Pol polyprotein from transposon TNT 1-94</fullName>
    </submittedName>
</protein>
<accession>A0A151U420</accession>
<dbReference type="Pfam" id="PF13976">
    <property type="entry name" value="gag_pre-integrs"/>
    <property type="match status" value="1"/>
</dbReference>
<proteinExistence type="predicted"/>
<dbReference type="EMBL" id="CM003604">
    <property type="protein sequence ID" value="KYP74079.1"/>
    <property type="molecule type" value="Genomic_DNA"/>
</dbReference>
<dbReference type="Gramene" id="C.cajan_06559.t">
    <property type="protein sequence ID" value="C.cajan_06559.t.cds1"/>
    <property type="gene ID" value="C.cajan_06559"/>
</dbReference>
<sequence>MQLKKAQYDQLLNLFQSQVAPVGKSPQYNSSISPQNCKFIFSFFKNLSFTTYPHKGSSSIWILDSGATTHITCSIDNFICYRKLENQFVYLPTGSAIEVKVIGTVKLNNNFILHKVLFIPEFTVNLISVSSLTQFTGNKVFFYHSSFVIQDHQGSRVIGKGDILDSLYILKCPNIMPFSSILHSSNHNVTTASNNYDRSIAVNKWHYRLGHLSDDVLRIIHNNKSLHLPSNFSCKNCDICPLAKQKRLPFHTKNNLAGDCFDLVHCDIWGPFHQATYDNHKFFLTLVDDHSRFTSIFVTTRQVLHAPLNTGNTRQKKQVYKYRF</sequence>
<dbReference type="AlphaFoldDB" id="A0A151U420"/>
<dbReference type="Pfam" id="PF22936">
    <property type="entry name" value="Pol_BBD"/>
    <property type="match status" value="1"/>
</dbReference>
<dbReference type="InterPro" id="IPR025724">
    <property type="entry name" value="GAG-pre-integrase_dom"/>
</dbReference>
<evidence type="ECO:0000259" key="3">
    <source>
        <dbReference type="Pfam" id="PF22936"/>
    </source>
</evidence>
<evidence type="ECO:0000256" key="1">
    <source>
        <dbReference type="ARBA" id="ARBA00022670"/>
    </source>
</evidence>
<dbReference type="InterPro" id="IPR054722">
    <property type="entry name" value="PolX-like_BBD"/>
</dbReference>
<dbReference type="Proteomes" id="UP000075243">
    <property type="component" value="Chromosome 2"/>
</dbReference>
<keyword evidence="1" id="KW-0645">Protease</keyword>
<dbReference type="GO" id="GO:0008233">
    <property type="term" value="F:peptidase activity"/>
    <property type="evidence" value="ECO:0007669"/>
    <property type="project" value="UniProtKB-KW"/>
</dbReference>
<dbReference type="InterPro" id="IPR039537">
    <property type="entry name" value="Retrotran_Ty1/copia-like"/>
</dbReference>
<evidence type="ECO:0000259" key="2">
    <source>
        <dbReference type="Pfam" id="PF13976"/>
    </source>
</evidence>
<reference evidence="4 5" key="1">
    <citation type="journal article" date="2012" name="Nat. Biotechnol.">
        <title>Draft genome sequence of pigeonpea (Cajanus cajan), an orphan legume crop of resource-poor farmers.</title>
        <authorList>
            <person name="Varshney R.K."/>
            <person name="Chen W."/>
            <person name="Li Y."/>
            <person name="Bharti A.K."/>
            <person name="Saxena R.K."/>
            <person name="Schlueter J.A."/>
            <person name="Donoghue M.T."/>
            <person name="Azam S."/>
            <person name="Fan G."/>
            <person name="Whaley A.M."/>
            <person name="Farmer A.D."/>
            <person name="Sheridan J."/>
            <person name="Iwata A."/>
            <person name="Tuteja R."/>
            <person name="Penmetsa R.V."/>
            <person name="Wu W."/>
            <person name="Upadhyaya H.D."/>
            <person name="Yang S.P."/>
            <person name="Shah T."/>
            <person name="Saxena K.B."/>
            <person name="Michael T."/>
            <person name="McCombie W.R."/>
            <person name="Yang B."/>
            <person name="Zhang G."/>
            <person name="Yang H."/>
            <person name="Wang J."/>
            <person name="Spillane C."/>
            <person name="Cook D.R."/>
            <person name="May G.D."/>
            <person name="Xu X."/>
            <person name="Jackson S.A."/>
        </authorList>
    </citation>
    <scope>NUCLEOTIDE SEQUENCE [LARGE SCALE GENOMIC DNA]</scope>
    <source>
        <strain evidence="5">cv. Asha</strain>
    </source>
</reference>
<dbReference type="GO" id="GO:0003676">
    <property type="term" value="F:nucleic acid binding"/>
    <property type="evidence" value="ECO:0007669"/>
    <property type="project" value="InterPro"/>
</dbReference>